<dbReference type="EMBL" id="BMPI01000098">
    <property type="protein sequence ID" value="GGM84867.1"/>
    <property type="molecule type" value="Genomic_DNA"/>
</dbReference>
<evidence type="ECO:0000313" key="3">
    <source>
        <dbReference type="Proteomes" id="UP000642070"/>
    </source>
</evidence>
<sequence length="82" mass="8678">MSERVLIRLGRLNPTAVFLGVGVLVFVALVLPGIVGGALLFLLAAGVLWLLTKTWAVHPPRARVARVVILGLLVALAVFKIA</sequence>
<feature type="transmembrane region" description="Helical" evidence="1">
    <location>
        <begin position="35"/>
        <end position="52"/>
    </location>
</feature>
<organism evidence="2 3">
    <name type="scientific">Dactylosporangium sucinum</name>
    <dbReference type="NCBI Taxonomy" id="1424081"/>
    <lineage>
        <taxon>Bacteria</taxon>
        <taxon>Bacillati</taxon>
        <taxon>Actinomycetota</taxon>
        <taxon>Actinomycetes</taxon>
        <taxon>Micromonosporales</taxon>
        <taxon>Micromonosporaceae</taxon>
        <taxon>Dactylosporangium</taxon>
    </lineage>
</organism>
<name>A0A917X7Q3_9ACTN</name>
<protein>
    <submittedName>
        <fullName evidence="2">Uncharacterized protein</fullName>
    </submittedName>
</protein>
<reference evidence="2" key="1">
    <citation type="journal article" date="2014" name="Int. J. Syst. Evol. Microbiol.">
        <title>Complete genome sequence of Corynebacterium casei LMG S-19264T (=DSM 44701T), isolated from a smear-ripened cheese.</title>
        <authorList>
            <consortium name="US DOE Joint Genome Institute (JGI-PGF)"/>
            <person name="Walter F."/>
            <person name="Albersmeier A."/>
            <person name="Kalinowski J."/>
            <person name="Ruckert C."/>
        </authorList>
    </citation>
    <scope>NUCLEOTIDE SEQUENCE</scope>
    <source>
        <strain evidence="2">JCM 19831</strain>
    </source>
</reference>
<keyword evidence="3" id="KW-1185">Reference proteome</keyword>
<evidence type="ECO:0000313" key="2">
    <source>
        <dbReference type="EMBL" id="GGM84867.1"/>
    </source>
</evidence>
<keyword evidence="1" id="KW-0812">Transmembrane</keyword>
<gene>
    <name evidence="2" type="ORF">GCM10007977_103120</name>
</gene>
<feature type="transmembrane region" description="Helical" evidence="1">
    <location>
        <begin position="64"/>
        <end position="81"/>
    </location>
</feature>
<dbReference type="RefSeq" id="WP_190257447.1">
    <property type="nucleotide sequence ID" value="NZ_BMPI01000098.1"/>
</dbReference>
<reference evidence="2" key="2">
    <citation type="submission" date="2020-09" db="EMBL/GenBank/DDBJ databases">
        <authorList>
            <person name="Sun Q."/>
            <person name="Ohkuma M."/>
        </authorList>
    </citation>
    <scope>NUCLEOTIDE SEQUENCE</scope>
    <source>
        <strain evidence="2">JCM 19831</strain>
    </source>
</reference>
<proteinExistence type="predicted"/>
<dbReference type="Proteomes" id="UP000642070">
    <property type="component" value="Unassembled WGS sequence"/>
</dbReference>
<keyword evidence="1" id="KW-1133">Transmembrane helix</keyword>
<keyword evidence="1" id="KW-0472">Membrane</keyword>
<dbReference type="AlphaFoldDB" id="A0A917X7Q3"/>
<comment type="caution">
    <text evidence="2">The sequence shown here is derived from an EMBL/GenBank/DDBJ whole genome shotgun (WGS) entry which is preliminary data.</text>
</comment>
<evidence type="ECO:0000256" key="1">
    <source>
        <dbReference type="SAM" id="Phobius"/>
    </source>
</evidence>
<dbReference type="Pfam" id="PF20444">
    <property type="entry name" value="DUF6703"/>
    <property type="match status" value="1"/>
</dbReference>
<accession>A0A917X7Q3</accession>
<dbReference type="InterPro" id="IPR046549">
    <property type="entry name" value="DUF6703"/>
</dbReference>